<dbReference type="PROSITE" id="PS01047">
    <property type="entry name" value="HMA_1"/>
    <property type="match status" value="1"/>
</dbReference>
<dbReference type="EMBL" id="LBFC01000018">
    <property type="protein sequence ID" value="ONN27123.1"/>
    <property type="molecule type" value="Genomic_DNA"/>
</dbReference>
<dbReference type="SUPFAM" id="SSF55008">
    <property type="entry name" value="HMA, heavy metal-associated domain"/>
    <property type="match status" value="1"/>
</dbReference>
<protein>
    <submittedName>
        <fullName evidence="3">Copper resistance protein CopZ</fullName>
    </submittedName>
</protein>
<dbReference type="InterPro" id="IPR036163">
    <property type="entry name" value="HMA_dom_sf"/>
</dbReference>
<proteinExistence type="predicted"/>
<dbReference type="InterPro" id="IPR017969">
    <property type="entry name" value="Heavy-metal-associated_CS"/>
</dbReference>
<evidence type="ECO:0000313" key="4">
    <source>
        <dbReference type="Proteomes" id="UP000242616"/>
    </source>
</evidence>
<feature type="domain" description="HMA" evidence="2">
    <location>
        <begin position="2"/>
        <end position="63"/>
    </location>
</feature>
<name>A0ABX3IH19_9BACT</name>
<sequence>MGKYILNVPNMSCEHCVMRISKALEEISEENFKINLEEKIVEIETNNLEKVKEKLSEIDYPISEVKEL</sequence>
<keyword evidence="4" id="KW-1185">Reference proteome</keyword>
<dbReference type="InterPro" id="IPR006121">
    <property type="entry name" value="HMA_dom"/>
</dbReference>
<dbReference type="Proteomes" id="UP000242616">
    <property type="component" value="Unassembled WGS sequence"/>
</dbReference>
<gene>
    <name evidence="3" type="ORF">XJ44_04855</name>
</gene>
<reference evidence="3 4" key="1">
    <citation type="submission" date="2015-06" db="EMBL/GenBank/DDBJ databases">
        <title>Genome sequencing of Thermotogales isolates from hydrothermal vents.</title>
        <authorList>
            <person name="Haverkamp T.H."/>
            <person name="Kublanov I.V."/>
            <person name="Nesbo C.L."/>
        </authorList>
    </citation>
    <scope>NUCLEOTIDE SEQUENCE [LARGE SCALE GENOMIC DNA]</scope>
    <source>
        <strain evidence="4">ik275mar</strain>
    </source>
</reference>
<dbReference type="PROSITE" id="PS50846">
    <property type="entry name" value="HMA_2"/>
    <property type="match status" value="1"/>
</dbReference>
<dbReference type="Gene3D" id="3.30.70.100">
    <property type="match status" value="1"/>
</dbReference>
<evidence type="ECO:0000313" key="3">
    <source>
        <dbReference type="EMBL" id="ONN27123.1"/>
    </source>
</evidence>
<comment type="caution">
    <text evidence="3">The sequence shown here is derived from an EMBL/GenBank/DDBJ whole genome shotgun (WGS) entry which is preliminary data.</text>
</comment>
<evidence type="ECO:0000256" key="1">
    <source>
        <dbReference type="ARBA" id="ARBA00022723"/>
    </source>
</evidence>
<keyword evidence="1" id="KW-0479">Metal-binding</keyword>
<dbReference type="CDD" id="cd00371">
    <property type="entry name" value="HMA"/>
    <property type="match status" value="1"/>
</dbReference>
<accession>A0ABX3IH19</accession>
<dbReference type="Pfam" id="PF00403">
    <property type="entry name" value="HMA"/>
    <property type="match status" value="1"/>
</dbReference>
<organism evidence="3 4">
    <name type="scientific">Thermosipho affectus</name>
    <dbReference type="NCBI Taxonomy" id="660294"/>
    <lineage>
        <taxon>Bacteria</taxon>
        <taxon>Thermotogati</taxon>
        <taxon>Thermotogota</taxon>
        <taxon>Thermotogae</taxon>
        <taxon>Thermotogales</taxon>
        <taxon>Fervidobacteriaceae</taxon>
        <taxon>Thermosipho</taxon>
    </lineage>
</organism>
<evidence type="ECO:0000259" key="2">
    <source>
        <dbReference type="PROSITE" id="PS50846"/>
    </source>
</evidence>
<dbReference type="RefSeq" id="WP_077198263.1">
    <property type="nucleotide sequence ID" value="NZ_LBFC01000018.1"/>
</dbReference>